<evidence type="ECO:0000256" key="3">
    <source>
        <dbReference type="ARBA" id="ARBA00022448"/>
    </source>
</evidence>
<evidence type="ECO:0000256" key="9">
    <source>
        <dbReference type="SAM" id="MobiDB-lite"/>
    </source>
</evidence>
<dbReference type="GO" id="GO:0061709">
    <property type="term" value="P:reticulophagy"/>
    <property type="evidence" value="ECO:0007669"/>
    <property type="project" value="TreeGrafter"/>
</dbReference>
<dbReference type="InterPro" id="IPR045326">
    <property type="entry name" value="ATG17-like_dom"/>
</dbReference>
<feature type="compositionally biased region" description="Basic and acidic residues" evidence="9">
    <location>
        <begin position="1530"/>
        <end position="1539"/>
    </location>
</feature>
<dbReference type="GO" id="GO:0034517">
    <property type="term" value="P:ribophagy"/>
    <property type="evidence" value="ECO:0007669"/>
    <property type="project" value="TreeGrafter"/>
</dbReference>
<evidence type="ECO:0000256" key="6">
    <source>
        <dbReference type="ARBA" id="ARBA00023054"/>
    </source>
</evidence>
<keyword evidence="6 8" id="KW-0175">Coiled coil</keyword>
<sequence length="1548" mass="171746">MSLQVYISHNGNFLTYNDPNTRVDSLRSWIEANAGIPASRQILMTGRGKIVKNLSNEQEVYVYDKQFLSPGSKPPSRNDIELQTLSETPSSLADENSLKAWQDLFMTRRTWALEAFEIARTGVENIEICADEASVIARSMNIALDNLRNHVTTLQQRFEETNQWAQGYIQEHRDVLKDWQGSADTLAELPVREDVARVLRRSVGSDNTGATAPIGTLFDVIDRDALHNSAESVRQNSADFEKRLQELRSGMERLKHDTDAAQARSTQVPDYDTNALLEETETLAKRIMSDYEDVIQMQENQKSLIAASRKAATHTRELLPALQGVVAETVQASLGASEARNTASKEWYSTLQTISSIQSRLAELQSAITNLDFQDNDNFAALNRVFQLPLVYGATLVEATRRSEWTEKMRTEVDTLHEDLSQQTEEEQRRRKKWAASHNEFLNEDMNAKDALIDLKASAPRNSWPFVSRDEIFAWVDDLRALGIDDAVQSVMQRMKDLDAPVRKQKPKPFKNGSIHDLSQSAALRNGDEVRGLQDDKARLEEKLRASDSRVRKLEDLLHRQSQLSRPASGIFQPGSAADFERQTTPSPSALHRPSDLSRRSSVSNRRMSNNQDDKSLVQKIITLESQIQKLQDEAHAERRSSTESRDKMQEAELVKRDLMANFEAQKQEFEEERQLLDDEVHRLKVKLEEAEEELDRLNDSRDHFHKEQDQTVVNLRHELDQLKKTSAEDLAQADRRLQQAQKESVAQRERAASFERQLHQLKEERASAQSQNVALANQLRHMEDQQQDYVAILQGAHSNLSPAGSAPEDLKRLVNALEILSEGAAIHARGLDESLQLTTAENKSLEEKLANVEGQIKNLTEKLSGAEGRATEFRESLEQERNKISALRSELAGERTEMHSLREKFAAGETGSDALRQQLKSEEAKVAGLMDGKAEDEGTIQRLKHEIEDLNAQASATAEKQEKLRRHFDKRGERAKQLSERLFHHHDRTIRMLEQFGYSVSRAEDTPALTIQRASKVNASAILSGNEGLHSSSPTSAMRRTISGSTPGAVHYSDPSDLDTLYWTSDNDLSSESLKYTSFLSTLSRLDLDATIDTLTKRYKDVESLAKKYQKDSRAYRERTHRSQAEAHDKIAYRSFKEGDLALFLPTRNQATRPWAAFNVGAPHYFLRETETHKLASRDWLLARITRVEERVVDLSRSIRGNASAAGDDGGSLRSVDDENPFELSDGLRWYMIDAAEEKLGAPGTPSVGKSTVIASVVEVKGHMGASRKEHKSSLGLGSAGAGTGTTSMVTKTLTKSLDSRRSSSGSKKSFEGKGKERGGVNSSSKVGALAPVTSDTDAERRHALPHDARGAAVTHPDDDAHADADNENDDAEAQDSAGSMTAQAASQVQGQAGASVPSIVRRPTEASQTDREEAQVFEVSSQDPGMGSIFPAALPPRVAEGATSAYASLEAARNTSNAPQNSRLQVLGKRPNYATPATSRTASQSPLKQKPQSQSSAATPVASPAKSSTIGSGIGTGSGTSAAASPAKPRERERAWDKLFSMEFRS</sequence>
<dbReference type="Pfam" id="PF04108">
    <property type="entry name" value="ATG17_like"/>
    <property type="match status" value="1"/>
</dbReference>
<evidence type="ECO:0000259" key="11">
    <source>
        <dbReference type="Pfam" id="PF10377"/>
    </source>
</evidence>
<feature type="region of interest" description="Disordered" evidence="9">
    <location>
        <begin position="1265"/>
        <end position="1435"/>
    </location>
</feature>
<comment type="caution">
    <text evidence="12">The sequence shown here is derived from an EMBL/GenBank/DDBJ whole genome shotgun (WGS) entry which is preliminary data.</text>
</comment>
<keyword evidence="7" id="KW-0472">Membrane</keyword>
<dbReference type="GO" id="GO:0019901">
    <property type="term" value="F:protein kinase binding"/>
    <property type="evidence" value="ECO:0007669"/>
    <property type="project" value="TreeGrafter"/>
</dbReference>
<evidence type="ECO:0000256" key="7">
    <source>
        <dbReference type="RuleBase" id="RU367075"/>
    </source>
</evidence>
<gene>
    <name evidence="12" type="primary">ATG11_1</name>
    <name evidence="12" type="ORF">H2200_004974</name>
</gene>
<organism evidence="12 13">
    <name type="scientific">Cladophialophora chaetospira</name>
    <dbReference type="NCBI Taxonomy" id="386627"/>
    <lineage>
        <taxon>Eukaryota</taxon>
        <taxon>Fungi</taxon>
        <taxon>Dikarya</taxon>
        <taxon>Ascomycota</taxon>
        <taxon>Pezizomycotina</taxon>
        <taxon>Eurotiomycetes</taxon>
        <taxon>Chaetothyriomycetidae</taxon>
        <taxon>Chaetothyriales</taxon>
        <taxon>Herpotrichiellaceae</taxon>
        <taxon>Cladophialophora</taxon>
    </lineage>
</organism>
<evidence type="ECO:0000256" key="5">
    <source>
        <dbReference type="ARBA" id="ARBA00023006"/>
    </source>
</evidence>
<feature type="compositionally biased region" description="Low complexity" evidence="9">
    <location>
        <begin position="1485"/>
        <end position="1498"/>
    </location>
</feature>
<feature type="coiled-coil region" evidence="8">
    <location>
        <begin position="829"/>
        <end position="905"/>
    </location>
</feature>
<protein>
    <recommendedName>
        <fullName evidence="2 7">Autophagy-related protein 11</fullName>
    </recommendedName>
</protein>
<accession>A0AA38XB86</accession>
<dbReference type="EMBL" id="JAPDRK010000007">
    <property type="protein sequence ID" value="KAJ9610197.1"/>
    <property type="molecule type" value="Genomic_DNA"/>
</dbReference>
<dbReference type="GO" id="GO:1903599">
    <property type="term" value="P:positive regulation of autophagy of mitochondrion"/>
    <property type="evidence" value="ECO:0007669"/>
    <property type="project" value="UniProtKB-UniRule"/>
</dbReference>
<dbReference type="InterPro" id="IPR019460">
    <property type="entry name" value="Atg11_C"/>
</dbReference>
<evidence type="ECO:0000313" key="12">
    <source>
        <dbReference type="EMBL" id="KAJ9610197.1"/>
    </source>
</evidence>
<dbReference type="GO" id="GO:0015031">
    <property type="term" value="P:protein transport"/>
    <property type="evidence" value="ECO:0007669"/>
    <property type="project" value="UniProtKB-KW"/>
</dbReference>
<evidence type="ECO:0000256" key="4">
    <source>
        <dbReference type="ARBA" id="ARBA00022927"/>
    </source>
</evidence>
<evidence type="ECO:0000256" key="1">
    <source>
        <dbReference type="ARBA" id="ARBA00009729"/>
    </source>
</evidence>
<dbReference type="GO" id="GO:0000045">
    <property type="term" value="P:autophagosome assembly"/>
    <property type="evidence" value="ECO:0007669"/>
    <property type="project" value="UniProtKB-UniRule"/>
</dbReference>
<dbReference type="PANTHER" id="PTHR13222">
    <property type="entry name" value="RB1-INDUCIBLE COILED-COIL"/>
    <property type="match status" value="1"/>
</dbReference>
<comment type="subcellular location">
    <subcellularLocation>
        <location evidence="7">Preautophagosomal structure membrane</location>
        <topology evidence="7">Peripheral membrane protein</topology>
    </subcellularLocation>
    <subcellularLocation>
        <location evidence="7">Vacuole membrane</location>
        <topology evidence="7">Peripheral membrane protein</topology>
    </subcellularLocation>
    <text evidence="7">During pexophagy, accumulates in the vacuolar membrane region, where the peroxisomes contact the vacuole.</text>
</comment>
<feature type="compositionally biased region" description="Low complexity" evidence="9">
    <location>
        <begin position="600"/>
        <end position="611"/>
    </location>
</feature>
<comment type="function">
    <text evidence="7">Involved in cytoplasm to vacuole transport (Cvt), pexophagy, mitophagy and nucleophagy. Recruits mitochondria for their selective degradation via autophagy (mitophagy) during starvation. Works as scaffold proteins that recruit ATG proteins to the pre-autophagosome (PAS), the site of vesicle/autophagosome formation. Required for the Cvt vesicles completion.</text>
</comment>
<feature type="region of interest" description="Disordered" evidence="9">
    <location>
        <begin position="1452"/>
        <end position="1548"/>
    </location>
</feature>
<dbReference type="GO" id="GO:0034045">
    <property type="term" value="C:phagophore assembly site membrane"/>
    <property type="evidence" value="ECO:0007669"/>
    <property type="project" value="UniProtKB-SubCell"/>
</dbReference>
<feature type="region of interest" description="Disordered" evidence="9">
    <location>
        <begin position="498"/>
        <end position="518"/>
    </location>
</feature>
<feature type="compositionally biased region" description="Low complexity" evidence="9">
    <location>
        <begin position="1376"/>
        <end position="1398"/>
    </location>
</feature>
<reference evidence="12" key="1">
    <citation type="submission" date="2022-10" db="EMBL/GenBank/DDBJ databases">
        <title>Culturing micro-colonial fungi from biological soil crusts in the Mojave desert and describing Neophaeococcomyces mojavensis, and introducing the new genera and species Taxawa tesnikishii.</title>
        <authorList>
            <person name="Kurbessoian T."/>
            <person name="Stajich J.E."/>
        </authorList>
    </citation>
    <scope>NUCLEOTIDE SEQUENCE</scope>
    <source>
        <strain evidence="12">TK_41</strain>
    </source>
</reference>
<feature type="coiled-coil region" evidence="8">
    <location>
        <begin position="237"/>
        <end position="264"/>
    </location>
</feature>
<comment type="subunit">
    <text evidence="7">Homodimer.</text>
</comment>
<comment type="similarity">
    <text evidence="1 7">Belongs to the ATG11 family.</text>
</comment>
<evidence type="ECO:0000256" key="8">
    <source>
        <dbReference type="SAM" id="Coils"/>
    </source>
</evidence>
<keyword evidence="4 7" id="KW-0653">Protein transport</keyword>
<dbReference type="Gene3D" id="1.10.287.1490">
    <property type="match status" value="1"/>
</dbReference>
<dbReference type="GO" id="GO:0000422">
    <property type="term" value="P:autophagy of mitochondrion"/>
    <property type="evidence" value="ECO:0007669"/>
    <property type="project" value="TreeGrafter"/>
</dbReference>
<feature type="coiled-coil region" evidence="8">
    <location>
        <begin position="934"/>
        <end position="968"/>
    </location>
</feature>
<keyword evidence="5 7" id="KW-0072">Autophagy</keyword>
<evidence type="ECO:0000256" key="2">
    <source>
        <dbReference type="ARBA" id="ARBA00013804"/>
    </source>
</evidence>
<dbReference type="Proteomes" id="UP001172673">
    <property type="component" value="Unassembled WGS sequence"/>
</dbReference>
<dbReference type="PANTHER" id="PTHR13222:SF1">
    <property type="entry name" value="RB1-INDUCIBLE COILED-COIL PROTEIN 1"/>
    <property type="match status" value="1"/>
</dbReference>
<name>A0AA38XB86_9EURO</name>
<feature type="coiled-coil region" evidence="8">
    <location>
        <begin position="530"/>
        <end position="557"/>
    </location>
</feature>
<feature type="domain" description="Autophagy protein ATG17-like" evidence="10">
    <location>
        <begin position="91"/>
        <end position="442"/>
    </location>
</feature>
<dbReference type="GO" id="GO:0060090">
    <property type="term" value="F:molecular adaptor activity"/>
    <property type="evidence" value="ECO:0007669"/>
    <property type="project" value="TreeGrafter"/>
</dbReference>
<feature type="domain" description="Autophagy-related protein 11 C-terminal" evidence="11">
    <location>
        <begin position="1095"/>
        <end position="1238"/>
    </location>
</feature>
<evidence type="ECO:0000313" key="13">
    <source>
        <dbReference type="Proteomes" id="UP001172673"/>
    </source>
</evidence>
<keyword evidence="3 7" id="KW-0813">Transport</keyword>
<evidence type="ECO:0000259" key="10">
    <source>
        <dbReference type="Pfam" id="PF04108"/>
    </source>
</evidence>
<dbReference type="GO" id="GO:1990316">
    <property type="term" value="C:Atg1/ULK1 kinase complex"/>
    <property type="evidence" value="ECO:0007669"/>
    <property type="project" value="TreeGrafter"/>
</dbReference>
<dbReference type="GO" id="GO:0034727">
    <property type="term" value="P:piecemeal microautophagy of the nucleus"/>
    <property type="evidence" value="ECO:0007669"/>
    <property type="project" value="TreeGrafter"/>
</dbReference>
<feature type="compositionally biased region" description="Basic and acidic residues" evidence="9">
    <location>
        <begin position="1404"/>
        <end position="1416"/>
    </location>
</feature>
<keyword evidence="13" id="KW-1185">Reference proteome</keyword>
<dbReference type="GO" id="GO:0005774">
    <property type="term" value="C:vacuolar membrane"/>
    <property type="evidence" value="ECO:0007669"/>
    <property type="project" value="UniProtKB-SubCell"/>
</dbReference>
<feature type="region of interest" description="Disordered" evidence="9">
    <location>
        <begin position="565"/>
        <end position="616"/>
    </location>
</feature>
<feature type="coiled-coil region" evidence="8">
    <location>
        <begin position="1093"/>
        <end position="1120"/>
    </location>
</feature>
<feature type="compositionally biased region" description="Basic and acidic residues" evidence="9">
    <location>
        <begin position="1339"/>
        <end position="1366"/>
    </location>
</feature>
<proteinExistence type="inferred from homology"/>
<dbReference type="Pfam" id="PF10377">
    <property type="entry name" value="ATG11"/>
    <property type="match status" value="1"/>
</dbReference>
<dbReference type="InterPro" id="IPR040040">
    <property type="entry name" value="ATG11"/>
</dbReference>
<feature type="compositionally biased region" description="Basic and acidic residues" evidence="9">
    <location>
        <begin position="1310"/>
        <end position="1320"/>
    </location>
</feature>
<keyword evidence="7" id="KW-0926">Vacuole</keyword>
<feature type="compositionally biased region" description="Polar residues" evidence="9">
    <location>
        <begin position="1455"/>
        <end position="1466"/>
    </location>
</feature>